<dbReference type="EC" id="2.1.1.-" evidence="8"/>
<dbReference type="InterPro" id="IPR002941">
    <property type="entry name" value="DNA_methylase_N4/N6"/>
</dbReference>
<evidence type="ECO:0000259" key="9">
    <source>
        <dbReference type="Pfam" id="PF01555"/>
    </source>
</evidence>
<reference evidence="10" key="1">
    <citation type="submission" date="2022-10" db="EMBL/GenBank/DDBJ databases">
        <title>The complete genomes of actinobacterial strains from the NBC collection.</title>
        <authorList>
            <person name="Joergensen T.S."/>
            <person name="Alvarez Arevalo M."/>
            <person name="Sterndorff E.B."/>
            <person name="Faurdal D."/>
            <person name="Vuksanovic O."/>
            <person name="Mourched A.-S."/>
            <person name="Charusanti P."/>
            <person name="Shaw S."/>
            <person name="Blin K."/>
            <person name="Weber T."/>
        </authorList>
    </citation>
    <scope>NUCLEOTIDE SEQUENCE</scope>
    <source>
        <strain evidence="10">NBC_00668</strain>
    </source>
</reference>
<accession>A0ABZ1XNT4</accession>
<comment type="catalytic activity">
    <reaction evidence="7">
        <text>a 2'-deoxycytidine in DNA + S-adenosyl-L-methionine = an N(4)-methyl-2'-deoxycytidine in DNA + S-adenosyl-L-homocysteine + H(+)</text>
        <dbReference type="Rhea" id="RHEA:16857"/>
        <dbReference type="Rhea" id="RHEA-COMP:11369"/>
        <dbReference type="Rhea" id="RHEA-COMP:13674"/>
        <dbReference type="ChEBI" id="CHEBI:15378"/>
        <dbReference type="ChEBI" id="CHEBI:57856"/>
        <dbReference type="ChEBI" id="CHEBI:59789"/>
        <dbReference type="ChEBI" id="CHEBI:85452"/>
        <dbReference type="ChEBI" id="CHEBI:137933"/>
        <dbReference type="EC" id="2.1.1.113"/>
    </reaction>
</comment>
<evidence type="ECO:0000256" key="6">
    <source>
        <dbReference type="ARBA" id="ARBA00023125"/>
    </source>
</evidence>
<evidence type="ECO:0000256" key="7">
    <source>
        <dbReference type="ARBA" id="ARBA00049120"/>
    </source>
</evidence>
<sequence length="363" mass="41037">MTQSATQEQDEAVAGDDRIQVHCGDAYDLMATLESESIDLLITSPPYWGLRSYGQDHNEDILKQWLAEDSARVQTDVPPYEWYRDHGGVLGLEPLPEWYISHLVEILQRGAAALKPGGSMWINIGDTYFARWSSIRHDGRQGLGDNPRSRRRTPMGGFRQEKQLLLIPSRFAIAMQDLRWILRNDLIWHKPNIPPRPEKDRLRLAHEHFFHFVKRPKEGRAKYFYDIDQVERGARDVVYYDFDEIEQVEGDETEISYYDYQEVEDGAYDVVKTHARSGSDGHSATFPIDLITPRILSSCPPGGTVLDPFCGTGRSLSVAAANGRKAIGFELHKPFHEAATKNASEAAGQLSFDLGDDVTEMGA</sequence>
<keyword evidence="11" id="KW-1185">Reference proteome</keyword>
<evidence type="ECO:0000256" key="1">
    <source>
        <dbReference type="ARBA" id="ARBA00010203"/>
    </source>
</evidence>
<evidence type="ECO:0000256" key="2">
    <source>
        <dbReference type="ARBA" id="ARBA00022603"/>
    </source>
</evidence>
<dbReference type="InterPro" id="IPR029063">
    <property type="entry name" value="SAM-dependent_MTases_sf"/>
</dbReference>
<evidence type="ECO:0000256" key="5">
    <source>
        <dbReference type="ARBA" id="ARBA00022747"/>
    </source>
</evidence>
<comment type="similarity">
    <text evidence="1">Belongs to the N(4)/N(6)-methyltransferase family. N(4) subfamily.</text>
</comment>
<dbReference type="PRINTS" id="PR00508">
    <property type="entry name" value="S21N4MTFRASE"/>
</dbReference>
<gene>
    <name evidence="10" type="ORF">OG515_20750</name>
</gene>
<name>A0ABZ1XNT4_9ACTN</name>
<keyword evidence="3" id="KW-0808">Transferase</keyword>
<dbReference type="EMBL" id="CP109019">
    <property type="protein sequence ID" value="WUT84442.1"/>
    <property type="molecule type" value="Genomic_DNA"/>
</dbReference>
<dbReference type="Gene3D" id="3.40.50.150">
    <property type="entry name" value="Vaccinia Virus protein VP39"/>
    <property type="match status" value="1"/>
</dbReference>
<dbReference type="PROSITE" id="PS00093">
    <property type="entry name" value="N4_MTASE"/>
    <property type="match status" value="1"/>
</dbReference>
<evidence type="ECO:0000256" key="3">
    <source>
        <dbReference type="ARBA" id="ARBA00022679"/>
    </source>
</evidence>
<dbReference type="Pfam" id="PF01555">
    <property type="entry name" value="N6_N4_Mtase"/>
    <property type="match status" value="1"/>
</dbReference>
<dbReference type="InterPro" id="IPR001091">
    <property type="entry name" value="RM_Methyltransferase"/>
</dbReference>
<protein>
    <recommendedName>
        <fullName evidence="8">Methyltransferase</fullName>
        <ecNumber evidence="8">2.1.1.-</ecNumber>
    </recommendedName>
</protein>
<feature type="domain" description="DNA methylase N-4/N-6" evidence="9">
    <location>
        <begin position="38"/>
        <end position="340"/>
    </location>
</feature>
<dbReference type="InterPro" id="IPR017985">
    <property type="entry name" value="MeTrfase_CN4_CS"/>
</dbReference>
<proteinExistence type="inferred from homology"/>
<keyword evidence="4" id="KW-0949">S-adenosyl-L-methionine</keyword>
<evidence type="ECO:0000313" key="10">
    <source>
        <dbReference type="EMBL" id="WUT84442.1"/>
    </source>
</evidence>
<evidence type="ECO:0000256" key="4">
    <source>
        <dbReference type="ARBA" id="ARBA00022691"/>
    </source>
</evidence>
<dbReference type="SUPFAM" id="SSF53335">
    <property type="entry name" value="S-adenosyl-L-methionine-dependent methyltransferases"/>
    <property type="match status" value="1"/>
</dbReference>
<keyword evidence="5" id="KW-0680">Restriction system</keyword>
<keyword evidence="2" id="KW-0489">Methyltransferase</keyword>
<evidence type="ECO:0000256" key="8">
    <source>
        <dbReference type="RuleBase" id="RU362026"/>
    </source>
</evidence>
<keyword evidence="6" id="KW-0238">DNA-binding</keyword>
<organism evidence="10 11">
    <name type="scientific">Streptomyces melanogenes</name>
    <dbReference type="NCBI Taxonomy" id="67326"/>
    <lineage>
        <taxon>Bacteria</taxon>
        <taxon>Bacillati</taxon>
        <taxon>Actinomycetota</taxon>
        <taxon>Actinomycetes</taxon>
        <taxon>Kitasatosporales</taxon>
        <taxon>Streptomycetaceae</taxon>
        <taxon>Streptomyces</taxon>
    </lineage>
</organism>
<dbReference type="Proteomes" id="UP001432060">
    <property type="component" value="Chromosome"/>
</dbReference>
<dbReference type="RefSeq" id="WP_329400818.1">
    <property type="nucleotide sequence ID" value="NZ_CP109019.1"/>
</dbReference>
<evidence type="ECO:0000313" key="11">
    <source>
        <dbReference type="Proteomes" id="UP001432060"/>
    </source>
</evidence>